<dbReference type="Pfam" id="PF00296">
    <property type="entry name" value="Bac_luciferase"/>
    <property type="match status" value="1"/>
</dbReference>
<evidence type="ECO:0000313" key="5">
    <source>
        <dbReference type="Proteomes" id="UP000230202"/>
    </source>
</evidence>
<comment type="similarity">
    <text evidence="1">To bacterial alkanal monooxygenase alpha and beta chains.</text>
</comment>
<dbReference type="InterPro" id="IPR036661">
    <property type="entry name" value="Luciferase-like_sf"/>
</dbReference>
<dbReference type="GO" id="GO:0016705">
    <property type="term" value="F:oxidoreductase activity, acting on paired donors, with incorporation or reduction of molecular oxygen"/>
    <property type="evidence" value="ECO:0007669"/>
    <property type="project" value="InterPro"/>
</dbReference>
<gene>
    <name evidence="4" type="ORF">BHC54_01885</name>
</gene>
<dbReference type="PANTHER" id="PTHR30137:SF6">
    <property type="entry name" value="LUCIFERASE-LIKE MONOOXYGENASE"/>
    <property type="match status" value="1"/>
</dbReference>
<comment type="caution">
    <text evidence="4">The sequence shown here is derived from an EMBL/GenBank/DDBJ whole genome shotgun (WGS) entry which is preliminary data.</text>
</comment>
<dbReference type="Proteomes" id="UP000230202">
    <property type="component" value="Unassembled WGS sequence"/>
</dbReference>
<evidence type="ECO:0000259" key="3">
    <source>
        <dbReference type="Pfam" id="PF00296"/>
    </source>
</evidence>
<dbReference type="PANTHER" id="PTHR30137">
    <property type="entry name" value="LUCIFERASE-LIKE MONOOXYGENASE"/>
    <property type="match status" value="1"/>
</dbReference>
<evidence type="ECO:0000256" key="2">
    <source>
        <dbReference type="ARBA" id="ARBA00074555"/>
    </source>
</evidence>
<dbReference type="InterPro" id="IPR050766">
    <property type="entry name" value="Bact_Lucif_Oxidored"/>
</dbReference>
<evidence type="ECO:0000313" key="4">
    <source>
        <dbReference type="EMBL" id="PIT41520.1"/>
    </source>
</evidence>
<dbReference type="FunFam" id="3.20.20.30:FF:000002">
    <property type="entry name" value="LLM class flavin-dependent oxidoreductase"/>
    <property type="match status" value="1"/>
</dbReference>
<keyword evidence="5" id="KW-1185">Reference proteome</keyword>
<sequence length="331" mass="36500">MAIPVSILNLVPRRDNGTAASAIRDMLRLAQVAEQLGFVRYWIAEHHNMPMVVSSATQILIGHTLSHTHHIRVGSGGVMLPNHSPLLVAEQYGTLATIYPHRVDLGLGRAPGTDRVTAAALRRQLNDVSLKFADDVVQLQRYLGDEQQQGLVKAYPGMGTHIPLYILGSSTDSAYLAASLGLPYVFAAHFAPRFLDEAAAIYRERFQPSAQLAAPFFMLCLNLVAAATDDEALYLQTTQLQSVLGLIRNNRKALHQPVPTMDGLWAPEEEAYVRNFTACTLLGAPETVQQQLEAYVLRLQPDEVMAVSYIYDMDKLLESYNIFKTVADNVG</sequence>
<dbReference type="SUPFAM" id="SSF51679">
    <property type="entry name" value="Bacterial luciferase-like"/>
    <property type="match status" value="1"/>
</dbReference>
<dbReference type="NCBIfam" id="TIGR03558">
    <property type="entry name" value="oxido_grp_1"/>
    <property type="match status" value="1"/>
</dbReference>
<accession>A0A2N9X9J8</accession>
<dbReference type="InterPro" id="IPR019949">
    <property type="entry name" value="CmoO-like"/>
</dbReference>
<proteinExistence type="predicted"/>
<dbReference type="InterPro" id="IPR011251">
    <property type="entry name" value="Luciferase-like_dom"/>
</dbReference>
<name>A0A2N9X9J8_9NEIS</name>
<reference evidence="4" key="1">
    <citation type="journal article" date="2017" name="MBio">
        <title>Type VI secretion-mediated competition in the bee gut microbiome.</title>
        <authorList>
            <person name="Steele M.I."/>
            <person name="Kwong W.K."/>
            <person name="Powell J.E."/>
            <person name="Whiteley M."/>
            <person name="Moran N.A."/>
        </authorList>
    </citation>
    <scope>NUCLEOTIDE SEQUENCE [LARGE SCALE GENOMIC DNA]</scope>
    <source>
        <strain evidence="4">WkB273</strain>
    </source>
</reference>
<protein>
    <recommendedName>
        <fullName evidence="2">Luciferase-like monooxygenase</fullName>
    </recommendedName>
</protein>
<organism evidence="4 5">
    <name type="scientific">Snodgrassella alvi</name>
    <dbReference type="NCBI Taxonomy" id="1196083"/>
    <lineage>
        <taxon>Bacteria</taxon>
        <taxon>Pseudomonadati</taxon>
        <taxon>Pseudomonadota</taxon>
        <taxon>Betaproteobacteria</taxon>
        <taxon>Neisseriales</taxon>
        <taxon>Neisseriaceae</taxon>
        <taxon>Snodgrassella</taxon>
    </lineage>
</organism>
<evidence type="ECO:0000256" key="1">
    <source>
        <dbReference type="ARBA" id="ARBA00007789"/>
    </source>
</evidence>
<dbReference type="AlphaFoldDB" id="A0A2N9X9J8"/>
<dbReference type="Gene3D" id="3.20.20.30">
    <property type="entry name" value="Luciferase-like domain"/>
    <property type="match status" value="1"/>
</dbReference>
<dbReference type="RefSeq" id="WP_100151570.1">
    <property type="nucleotide sequence ID" value="NZ_MEIL01000016.1"/>
</dbReference>
<feature type="domain" description="Luciferase-like" evidence="3">
    <location>
        <begin position="15"/>
        <end position="296"/>
    </location>
</feature>
<dbReference type="EMBL" id="MEIL01000016">
    <property type="protein sequence ID" value="PIT41520.1"/>
    <property type="molecule type" value="Genomic_DNA"/>
</dbReference>
<dbReference type="CDD" id="cd00347">
    <property type="entry name" value="Flavin_utilizing_monoxygenases"/>
    <property type="match status" value="2"/>
</dbReference>
<dbReference type="GO" id="GO:0005829">
    <property type="term" value="C:cytosol"/>
    <property type="evidence" value="ECO:0007669"/>
    <property type="project" value="TreeGrafter"/>
</dbReference>